<keyword evidence="2 8" id="KW-0645">Protease</keyword>
<name>A0ABR8T571_9BACL</name>
<dbReference type="RefSeq" id="WP_191804118.1">
    <property type="nucleotide sequence ID" value="NZ_JACSQL010000015.1"/>
</dbReference>
<dbReference type="SUPFAM" id="SSF143081">
    <property type="entry name" value="BB1717-like"/>
    <property type="match status" value="1"/>
</dbReference>
<proteinExistence type="inferred from homology"/>
<evidence type="ECO:0000256" key="4">
    <source>
        <dbReference type="ARBA" id="ARBA00022801"/>
    </source>
</evidence>
<evidence type="ECO:0000256" key="1">
    <source>
        <dbReference type="ARBA" id="ARBA00008136"/>
    </source>
</evidence>
<dbReference type="EC" id="3.4.-.-" evidence="8"/>
<organism evidence="9 10">
    <name type="scientific">Paenibacillus gallinarum</name>
    <dbReference type="NCBI Taxonomy" id="2762232"/>
    <lineage>
        <taxon>Bacteria</taxon>
        <taxon>Bacillati</taxon>
        <taxon>Bacillota</taxon>
        <taxon>Bacilli</taxon>
        <taxon>Bacillales</taxon>
        <taxon>Paenibacillaceae</taxon>
        <taxon>Paenibacillus</taxon>
    </lineage>
</organism>
<dbReference type="Gene3D" id="3.90.1680.10">
    <property type="entry name" value="SOS response associated peptidase-like"/>
    <property type="match status" value="1"/>
</dbReference>
<dbReference type="InterPro" id="IPR036590">
    <property type="entry name" value="SRAP-like"/>
</dbReference>
<keyword evidence="5" id="KW-0190">Covalent protein-DNA linkage</keyword>
<dbReference type="Proteomes" id="UP000608071">
    <property type="component" value="Unassembled WGS sequence"/>
</dbReference>
<evidence type="ECO:0000256" key="6">
    <source>
        <dbReference type="ARBA" id="ARBA00023125"/>
    </source>
</evidence>
<gene>
    <name evidence="9" type="ORF">H9647_21990</name>
</gene>
<keyword evidence="10" id="KW-1185">Reference proteome</keyword>
<keyword evidence="4 8" id="KW-0378">Hydrolase</keyword>
<protein>
    <recommendedName>
        <fullName evidence="8">Abasic site processing protein</fullName>
        <ecNumber evidence="8">3.4.-.-</ecNumber>
    </recommendedName>
</protein>
<accession>A0ABR8T571</accession>
<evidence type="ECO:0000313" key="10">
    <source>
        <dbReference type="Proteomes" id="UP000608071"/>
    </source>
</evidence>
<reference evidence="9 10" key="1">
    <citation type="submission" date="2020-08" db="EMBL/GenBank/DDBJ databases">
        <title>A Genomic Blueprint of the Chicken Gut Microbiome.</title>
        <authorList>
            <person name="Gilroy R."/>
            <person name="Ravi A."/>
            <person name="Getino M."/>
            <person name="Pursley I."/>
            <person name="Horton D.L."/>
            <person name="Alikhan N.-F."/>
            <person name="Baker D."/>
            <person name="Gharbi K."/>
            <person name="Hall N."/>
            <person name="Watson M."/>
            <person name="Adriaenssens E.M."/>
            <person name="Foster-Nyarko E."/>
            <person name="Jarju S."/>
            <person name="Secka A."/>
            <person name="Antonio M."/>
            <person name="Oren A."/>
            <person name="Chaudhuri R."/>
            <person name="La Ragione R.M."/>
            <person name="Hildebrand F."/>
            <person name="Pallen M.J."/>
        </authorList>
    </citation>
    <scope>NUCLEOTIDE SEQUENCE [LARGE SCALE GENOMIC DNA]</scope>
    <source>
        <strain evidence="9 10">Sa2BVA9</strain>
    </source>
</reference>
<evidence type="ECO:0000256" key="8">
    <source>
        <dbReference type="RuleBase" id="RU364100"/>
    </source>
</evidence>
<comment type="caution">
    <text evidence="9">The sequence shown here is derived from an EMBL/GenBank/DDBJ whole genome shotgun (WGS) entry which is preliminary data.</text>
</comment>
<dbReference type="PANTHER" id="PTHR13604">
    <property type="entry name" value="DC12-RELATED"/>
    <property type="match status" value="1"/>
</dbReference>
<evidence type="ECO:0000256" key="5">
    <source>
        <dbReference type="ARBA" id="ARBA00023124"/>
    </source>
</evidence>
<dbReference type="PANTHER" id="PTHR13604:SF0">
    <property type="entry name" value="ABASIC SITE PROCESSING PROTEIN HMCES"/>
    <property type="match status" value="1"/>
</dbReference>
<sequence>MCKRYSLAADLDEVRDHFGVQRVMYYYKNRYNISPTQHAPLILYEDGERIMDEYRWGFIPFWGKDAVNADLMSVHNNVTYRKMVETKRCVIPCNGFFYWRQEGKRKYAVRVVMPDRSMFGVAGLYEVWKDPHKIPVRTSTMLMSDANLTIREFDNRMPAILSKEAIDAWLDPRVTEVHQLLPYLTSYRDTPMEVYPVSSLVGNDNHDSLECVKEVDTRMAMIKP</sequence>
<evidence type="ECO:0000256" key="7">
    <source>
        <dbReference type="ARBA" id="ARBA00023239"/>
    </source>
</evidence>
<evidence type="ECO:0000256" key="3">
    <source>
        <dbReference type="ARBA" id="ARBA00022763"/>
    </source>
</evidence>
<comment type="similarity">
    <text evidence="1 8">Belongs to the SOS response-associated peptidase family.</text>
</comment>
<keyword evidence="6" id="KW-0238">DNA-binding</keyword>
<evidence type="ECO:0000256" key="2">
    <source>
        <dbReference type="ARBA" id="ARBA00022670"/>
    </source>
</evidence>
<dbReference type="Pfam" id="PF02586">
    <property type="entry name" value="SRAP"/>
    <property type="match status" value="1"/>
</dbReference>
<evidence type="ECO:0000313" key="9">
    <source>
        <dbReference type="EMBL" id="MBD7970740.1"/>
    </source>
</evidence>
<dbReference type="InterPro" id="IPR003738">
    <property type="entry name" value="SRAP"/>
</dbReference>
<keyword evidence="7" id="KW-0456">Lyase</keyword>
<dbReference type="EMBL" id="JACSQL010000015">
    <property type="protein sequence ID" value="MBD7970740.1"/>
    <property type="molecule type" value="Genomic_DNA"/>
</dbReference>
<keyword evidence="3" id="KW-0227">DNA damage</keyword>